<dbReference type="EMBL" id="SBJO01000003">
    <property type="protein sequence ID" value="KAF9764997.1"/>
    <property type="molecule type" value="Genomic_DNA"/>
</dbReference>
<organism evidence="1 2">
    <name type="scientific">Nosema granulosis</name>
    <dbReference type="NCBI Taxonomy" id="83296"/>
    <lineage>
        <taxon>Eukaryota</taxon>
        <taxon>Fungi</taxon>
        <taxon>Fungi incertae sedis</taxon>
        <taxon>Microsporidia</taxon>
        <taxon>Nosematidae</taxon>
        <taxon>Nosema</taxon>
    </lineage>
</organism>
<proteinExistence type="predicted"/>
<comment type="caution">
    <text evidence="1">The sequence shown here is derived from an EMBL/GenBank/DDBJ whole genome shotgun (WGS) entry which is preliminary data.</text>
</comment>
<name>A0A9P6H129_9MICR</name>
<dbReference type="AlphaFoldDB" id="A0A9P6H129"/>
<dbReference type="OrthoDB" id="1937934at2759"/>
<accession>A0A9P6H129</accession>
<reference evidence="1 2" key="1">
    <citation type="journal article" date="2020" name="Genome Biol. Evol.">
        <title>Comparative genomics of strictly vertically transmitted, feminizing microsporidia endosymbionts of amphipod crustaceans.</title>
        <authorList>
            <person name="Cormier A."/>
            <person name="Chebbi M.A."/>
            <person name="Giraud I."/>
            <person name="Wattier R."/>
            <person name="Teixeira M."/>
            <person name="Gilbert C."/>
            <person name="Rigaud T."/>
            <person name="Cordaux R."/>
        </authorList>
    </citation>
    <scope>NUCLEOTIDE SEQUENCE [LARGE SCALE GENOMIC DNA]</scope>
    <source>
        <strain evidence="1 2">Ou3-Ou53</strain>
    </source>
</reference>
<evidence type="ECO:0000313" key="1">
    <source>
        <dbReference type="EMBL" id="KAF9764997.1"/>
    </source>
</evidence>
<protein>
    <submittedName>
        <fullName evidence="1">Uncharacterized protein</fullName>
    </submittedName>
</protein>
<gene>
    <name evidence="1" type="ORF">NGRA_0089</name>
</gene>
<dbReference type="Proteomes" id="UP000740883">
    <property type="component" value="Unassembled WGS sequence"/>
</dbReference>
<evidence type="ECO:0000313" key="2">
    <source>
        <dbReference type="Proteomes" id="UP000740883"/>
    </source>
</evidence>
<sequence length="158" mass="18943">MLEKLRSVREKIQKEAKKLKFNRNKEYYRKMGFNEYLEKEEKVEIMAVVPKDYKSQLESEEIRSYVDTTSKLIRIRGYPFYIEEILRKAEECVVEVPMAFYNAVKSKANKLGENIEIKKEERGKQSPNFKVTIPQGSEDFKRYIFEILENSLNDKYFN</sequence>
<keyword evidence="2" id="KW-1185">Reference proteome</keyword>